<dbReference type="SUPFAM" id="SSF81901">
    <property type="entry name" value="HCP-like"/>
    <property type="match status" value="1"/>
</dbReference>
<dbReference type="SMART" id="SM00671">
    <property type="entry name" value="SEL1"/>
    <property type="match status" value="1"/>
</dbReference>
<evidence type="ECO:0008006" key="2">
    <source>
        <dbReference type="Google" id="ProtNLM"/>
    </source>
</evidence>
<proteinExistence type="predicted"/>
<evidence type="ECO:0000313" key="1">
    <source>
        <dbReference type="EMBL" id="KKN64196.1"/>
    </source>
</evidence>
<dbReference type="InterPro" id="IPR011990">
    <property type="entry name" value="TPR-like_helical_dom_sf"/>
</dbReference>
<reference evidence="1" key="1">
    <citation type="journal article" date="2015" name="Nature">
        <title>Complex archaea that bridge the gap between prokaryotes and eukaryotes.</title>
        <authorList>
            <person name="Spang A."/>
            <person name="Saw J.H."/>
            <person name="Jorgensen S.L."/>
            <person name="Zaremba-Niedzwiedzka K."/>
            <person name="Martijn J."/>
            <person name="Lind A.E."/>
            <person name="van Eijk R."/>
            <person name="Schleper C."/>
            <person name="Guy L."/>
            <person name="Ettema T.J."/>
        </authorList>
    </citation>
    <scope>NUCLEOTIDE SEQUENCE</scope>
</reference>
<dbReference type="EMBL" id="LAZR01000564">
    <property type="protein sequence ID" value="KKN64196.1"/>
    <property type="molecule type" value="Genomic_DNA"/>
</dbReference>
<dbReference type="InterPro" id="IPR006597">
    <property type="entry name" value="Sel1-like"/>
</dbReference>
<dbReference type="AlphaFoldDB" id="A0A0F9USQ5"/>
<accession>A0A0F9USQ5</accession>
<name>A0A0F9USQ5_9ZZZZ</name>
<sequence length="152" mass="17400">MFGIFKKKVDLTDLSKITDKDLKILQKTKSGNEFGRIIREAAFAGSVDCQTFISMASLLHLDSYENKDYPQEVEETFTTFTTMAAENNDIGSQFNLAKFYLNKVDLSDGKLHQSDHKYLKQAEFWYEKAAQNGDLNSQKALEDCEELFRMAV</sequence>
<protein>
    <recommendedName>
        <fullName evidence="2">Sel1 repeat family protein</fullName>
    </recommendedName>
</protein>
<gene>
    <name evidence="1" type="ORF">LCGC14_0494070</name>
</gene>
<organism evidence="1">
    <name type="scientific">marine sediment metagenome</name>
    <dbReference type="NCBI Taxonomy" id="412755"/>
    <lineage>
        <taxon>unclassified sequences</taxon>
        <taxon>metagenomes</taxon>
        <taxon>ecological metagenomes</taxon>
    </lineage>
</organism>
<comment type="caution">
    <text evidence="1">The sequence shown here is derived from an EMBL/GenBank/DDBJ whole genome shotgun (WGS) entry which is preliminary data.</text>
</comment>
<dbReference type="Gene3D" id="1.25.40.10">
    <property type="entry name" value="Tetratricopeptide repeat domain"/>
    <property type="match status" value="1"/>
</dbReference>